<dbReference type="AlphaFoldDB" id="A0A0F9G405"/>
<dbReference type="EMBL" id="LAZR01027896">
    <property type="protein sequence ID" value="KKL64265.1"/>
    <property type="molecule type" value="Genomic_DNA"/>
</dbReference>
<accession>A0A0F9G405</accession>
<organism evidence="1">
    <name type="scientific">marine sediment metagenome</name>
    <dbReference type="NCBI Taxonomy" id="412755"/>
    <lineage>
        <taxon>unclassified sequences</taxon>
        <taxon>metagenomes</taxon>
        <taxon>ecological metagenomes</taxon>
    </lineage>
</organism>
<comment type="caution">
    <text evidence="1">The sequence shown here is derived from an EMBL/GenBank/DDBJ whole genome shotgun (WGS) entry which is preliminary data.</text>
</comment>
<gene>
    <name evidence="1" type="ORF">LCGC14_2166800</name>
</gene>
<protein>
    <submittedName>
        <fullName evidence="1">Uncharacterized protein</fullName>
    </submittedName>
</protein>
<proteinExistence type="predicted"/>
<sequence>MKTIKLNIDDSLYKHIKTVMNIKAMCGHFCGEIDEFLFLLIKNIEDNQEEITIERSKDTK</sequence>
<reference evidence="1" key="1">
    <citation type="journal article" date="2015" name="Nature">
        <title>Complex archaea that bridge the gap between prokaryotes and eukaryotes.</title>
        <authorList>
            <person name="Spang A."/>
            <person name="Saw J.H."/>
            <person name="Jorgensen S.L."/>
            <person name="Zaremba-Niedzwiedzka K."/>
            <person name="Martijn J."/>
            <person name="Lind A.E."/>
            <person name="van Eijk R."/>
            <person name="Schleper C."/>
            <person name="Guy L."/>
            <person name="Ettema T.J."/>
        </authorList>
    </citation>
    <scope>NUCLEOTIDE SEQUENCE</scope>
</reference>
<name>A0A0F9G405_9ZZZZ</name>
<evidence type="ECO:0000313" key="1">
    <source>
        <dbReference type="EMBL" id="KKL64265.1"/>
    </source>
</evidence>